<dbReference type="Proteomes" id="UP001336250">
    <property type="component" value="Unassembled WGS sequence"/>
</dbReference>
<dbReference type="EMBL" id="JAZIBG010000020">
    <property type="protein sequence ID" value="MEF7614025.1"/>
    <property type="molecule type" value="Genomic_DNA"/>
</dbReference>
<name>A0AAW9Q9V4_9BURK</name>
<dbReference type="AlphaFoldDB" id="A0AAW9Q9V4"/>
<dbReference type="InterPro" id="IPR013424">
    <property type="entry name" value="Ice-binding_C"/>
</dbReference>
<gene>
    <name evidence="3" type="ORF">V4F39_08900</name>
</gene>
<evidence type="ECO:0000259" key="2">
    <source>
        <dbReference type="Pfam" id="PF07589"/>
    </source>
</evidence>
<evidence type="ECO:0000313" key="3">
    <source>
        <dbReference type="EMBL" id="MEF7614025.1"/>
    </source>
</evidence>
<dbReference type="RefSeq" id="WP_332288965.1">
    <property type="nucleotide sequence ID" value="NZ_JAZIBG010000020.1"/>
</dbReference>
<feature type="signal peptide" evidence="1">
    <location>
        <begin position="1"/>
        <end position="28"/>
    </location>
</feature>
<feature type="domain" description="Ice-binding protein C-terminal" evidence="2">
    <location>
        <begin position="162"/>
        <end position="186"/>
    </location>
</feature>
<feature type="chain" id="PRO_5043600511" evidence="1">
    <location>
        <begin position="29"/>
        <end position="191"/>
    </location>
</feature>
<dbReference type="NCBIfam" id="TIGR02595">
    <property type="entry name" value="PEP_CTERM"/>
    <property type="match status" value="1"/>
</dbReference>
<organism evidence="3 4">
    <name type="scientific">Aquincola agrisoli</name>
    <dbReference type="NCBI Taxonomy" id="3119538"/>
    <lineage>
        <taxon>Bacteria</taxon>
        <taxon>Pseudomonadati</taxon>
        <taxon>Pseudomonadota</taxon>
        <taxon>Betaproteobacteria</taxon>
        <taxon>Burkholderiales</taxon>
        <taxon>Sphaerotilaceae</taxon>
        <taxon>Aquincola</taxon>
    </lineage>
</organism>
<keyword evidence="4" id="KW-1185">Reference proteome</keyword>
<evidence type="ECO:0000256" key="1">
    <source>
        <dbReference type="SAM" id="SignalP"/>
    </source>
</evidence>
<keyword evidence="1" id="KW-0732">Signal</keyword>
<evidence type="ECO:0000313" key="4">
    <source>
        <dbReference type="Proteomes" id="UP001336250"/>
    </source>
</evidence>
<protein>
    <submittedName>
        <fullName evidence="3">PEP-CTERM sorting domain-containing protein</fullName>
    </submittedName>
</protein>
<sequence length="191" mass="19200">MKKLCAQSAAAMAAACLFGVAAPGVSVAGTLTIDVSSIASAGEFLGGANPVFQYDIGANSVVKAVSYDVVLQAYEPSWLSELGAAFTDSSTLNGFLLRPAFGTNAAGSGSFAGSIDLAGGGLGFAVGADGMLRVEFAEDAYDGLTPDGLWRSGAITVEFTSAVPEPGTYALMALGLAGIYLSARRRPRAAA</sequence>
<comment type="caution">
    <text evidence="3">The sequence shown here is derived from an EMBL/GenBank/DDBJ whole genome shotgun (WGS) entry which is preliminary data.</text>
</comment>
<dbReference type="PROSITE" id="PS51257">
    <property type="entry name" value="PROKAR_LIPOPROTEIN"/>
    <property type="match status" value="1"/>
</dbReference>
<dbReference type="Pfam" id="PF07589">
    <property type="entry name" value="PEP-CTERM"/>
    <property type="match status" value="1"/>
</dbReference>
<reference evidence="3 4" key="1">
    <citation type="submission" date="2024-02" db="EMBL/GenBank/DDBJ databases">
        <title>Genome sequence of Aquincola sp. MAHUQ-54.</title>
        <authorList>
            <person name="Huq M.A."/>
        </authorList>
    </citation>
    <scope>NUCLEOTIDE SEQUENCE [LARGE SCALE GENOMIC DNA]</scope>
    <source>
        <strain evidence="3 4">MAHUQ-54</strain>
    </source>
</reference>
<proteinExistence type="predicted"/>
<accession>A0AAW9Q9V4</accession>